<keyword evidence="1" id="KW-0472">Membrane</keyword>
<feature type="transmembrane region" description="Helical" evidence="1">
    <location>
        <begin position="176"/>
        <end position="196"/>
    </location>
</feature>
<dbReference type="PANTHER" id="PTHR12242">
    <property type="entry name" value="OS02G0130600 PROTEIN-RELATED"/>
    <property type="match status" value="1"/>
</dbReference>
<dbReference type="PANTHER" id="PTHR12242:SF10">
    <property type="entry name" value="TRANSMEMBRANE PROTEIN"/>
    <property type="match status" value="1"/>
</dbReference>
<evidence type="ECO:0000313" key="3">
    <source>
        <dbReference type="Proteomes" id="UP001153555"/>
    </source>
</evidence>
<dbReference type="Proteomes" id="UP001153555">
    <property type="component" value="Unassembled WGS sequence"/>
</dbReference>
<gene>
    <name evidence="2" type="ORF">SHERM_28386</name>
</gene>
<keyword evidence="1" id="KW-0812">Transmembrane</keyword>
<evidence type="ECO:0000313" key="2">
    <source>
        <dbReference type="EMBL" id="CAA0833112.1"/>
    </source>
</evidence>
<dbReference type="OrthoDB" id="419711at2759"/>
<proteinExistence type="predicted"/>
<organism evidence="2 3">
    <name type="scientific">Striga hermonthica</name>
    <name type="common">Purple witchweed</name>
    <name type="synonym">Buchnera hermonthica</name>
    <dbReference type="NCBI Taxonomy" id="68872"/>
    <lineage>
        <taxon>Eukaryota</taxon>
        <taxon>Viridiplantae</taxon>
        <taxon>Streptophyta</taxon>
        <taxon>Embryophyta</taxon>
        <taxon>Tracheophyta</taxon>
        <taxon>Spermatophyta</taxon>
        <taxon>Magnoliopsida</taxon>
        <taxon>eudicotyledons</taxon>
        <taxon>Gunneridae</taxon>
        <taxon>Pentapetalae</taxon>
        <taxon>asterids</taxon>
        <taxon>lamiids</taxon>
        <taxon>Lamiales</taxon>
        <taxon>Orobanchaceae</taxon>
        <taxon>Buchnereae</taxon>
        <taxon>Striga</taxon>
    </lineage>
</organism>
<keyword evidence="3" id="KW-1185">Reference proteome</keyword>
<name>A0A9N7RK90_STRHE</name>
<sequence>MYRGQAWGTCSKSVGCIWLLVYRVIAFCVLLGVILADTIIHSVGIFYFYTQWTFALVTIYFGLGSSLSIYGCLFHRDNADFEIGHCEDTNSINRSLNHDQDDVNSKTASGCEYALQIIFQMCAGAVVLTDIVYWLIIYAFLTGKDYRLNFLVVSVHSINAIFLLGETFFNCLKFPFFRIAYFVLWTCVFVVFQWIFHAFVSMRWPYPFLDLSSPYAPAWYLAVGVLHLPCFSVFTLVFKIKQWCLQNTAAYE</sequence>
<dbReference type="AlphaFoldDB" id="A0A9N7RK90"/>
<accession>A0A9N7RK90</accession>
<protein>
    <submittedName>
        <fullName evidence="2">Uncharacterized protein</fullName>
    </submittedName>
</protein>
<dbReference type="GO" id="GO:0016020">
    <property type="term" value="C:membrane"/>
    <property type="evidence" value="ECO:0007669"/>
    <property type="project" value="TreeGrafter"/>
</dbReference>
<comment type="caution">
    <text evidence="2">The sequence shown here is derived from an EMBL/GenBank/DDBJ whole genome shotgun (WGS) entry which is preliminary data.</text>
</comment>
<evidence type="ECO:0000256" key="1">
    <source>
        <dbReference type="SAM" id="Phobius"/>
    </source>
</evidence>
<feature type="transmembrane region" description="Helical" evidence="1">
    <location>
        <begin position="117"/>
        <end position="140"/>
    </location>
</feature>
<keyword evidence="1" id="KW-1133">Transmembrane helix</keyword>
<reference evidence="2" key="1">
    <citation type="submission" date="2019-12" db="EMBL/GenBank/DDBJ databases">
        <authorList>
            <person name="Scholes J."/>
        </authorList>
    </citation>
    <scope>NUCLEOTIDE SEQUENCE</scope>
</reference>
<dbReference type="EMBL" id="CACSLK010027837">
    <property type="protein sequence ID" value="CAA0833112.1"/>
    <property type="molecule type" value="Genomic_DNA"/>
</dbReference>
<feature type="transmembrane region" description="Helical" evidence="1">
    <location>
        <begin position="216"/>
        <end position="238"/>
    </location>
</feature>
<feature type="transmembrane region" description="Helical" evidence="1">
    <location>
        <begin position="146"/>
        <end position="164"/>
    </location>
</feature>
<feature type="transmembrane region" description="Helical" evidence="1">
    <location>
        <begin position="20"/>
        <end position="48"/>
    </location>
</feature>
<feature type="transmembrane region" description="Helical" evidence="1">
    <location>
        <begin position="54"/>
        <end position="73"/>
    </location>
</feature>